<dbReference type="AlphaFoldDB" id="A0A401YRA3"/>
<accession>A0A401YRA3</accession>
<protein>
    <submittedName>
        <fullName evidence="3">ISL3 family transposase</fullName>
    </submittedName>
</protein>
<dbReference type="InterPro" id="IPR002560">
    <property type="entry name" value="Transposase_DDE"/>
</dbReference>
<evidence type="ECO:0000313" key="3">
    <source>
        <dbReference type="EMBL" id="GCD97085.1"/>
    </source>
</evidence>
<proteinExistence type="predicted"/>
<comment type="caution">
    <text evidence="3">The sequence shown here is derived from an EMBL/GenBank/DDBJ whole genome shotgun (WGS) entry which is preliminary data.</text>
</comment>
<dbReference type="InterPro" id="IPR047951">
    <property type="entry name" value="Transpos_ISL3"/>
</dbReference>
<organism evidence="3 4">
    <name type="scientific">Embleya hyalina</name>
    <dbReference type="NCBI Taxonomy" id="516124"/>
    <lineage>
        <taxon>Bacteria</taxon>
        <taxon>Bacillati</taxon>
        <taxon>Actinomycetota</taxon>
        <taxon>Actinomycetes</taxon>
        <taxon>Kitasatosporales</taxon>
        <taxon>Streptomycetaceae</taxon>
        <taxon>Embleya</taxon>
    </lineage>
</organism>
<sequence>MRRPENLGDNERSDPDRVLAACPDPATAHAPADDFSAITRERRGNDLPGRVTHVLADGPPPLQSYTISLQTDSEAVVNGHTLQWSSGAVEGQVNRIKFLKRRSYGRASFDLLRTLVLAQPL</sequence>
<feature type="domain" description="Transposase IS204/IS1001/IS1096/IS1165 DDE" evidence="2">
    <location>
        <begin position="2"/>
        <end position="114"/>
    </location>
</feature>
<evidence type="ECO:0000313" key="4">
    <source>
        <dbReference type="Proteomes" id="UP000286931"/>
    </source>
</evidence>
<reference evidence="3 4" key="1">
    <citation type="submission" date="2018-12" db="EMBL/GenBank/DDBJ databases">
        <title>Draft genome sequence of Embleya hyalina NBRC 13850T.</title>
        <authorList>
            <person name="Komaki H."/>
            <person name="Hosoyama A."/>
            <person name="Kimura A."/>
            <person name="Ichikawa N."/>
            <person name="Tamura T."/>
        </authorList>
    </citation>
    <scope>NUCLEOTIDE SEQUENCE [LARGE SCALE GENOMIC DNA]</scope>
    <source>
        <strain evidence="3 4">NBRC 13850</strain>
    </source>
</reference>
<dbReference type="PANTHER" id="PTHR33498">
    <property type="entry name" value="TRANSPOSASE FOR INSERTION SEQUENCE ELEMENT IS1557"/>
    <property type="match status" value="1"/>
</dbReference>
<dbReference type="EMBL" id="BIFH01000022">
    <property type="protein sequence ID" value="GCD97085.1"/>
    <property type="molecule type" value="Genomic_DNA"/>
</dbReference>
<evidence type="ECO:0000256" key="1">
    <source>
        <dbReference type="SAM" id="MobiDB-lite"/>
    </source>
</evidence>
<evidence type="ECO:0000259" key="2">
    <source>
        <dbReference type="Pfam" id="PF01610"/>
    </source>
</evidence>
<dbReference type="Proteomes" id="UP000286931">
    <property type="component" value="Unassembled WGS sequence"/>
</dbReference>
<dbReference type="PANTHER" id="PTHR33498:SF1">
    <property type="entry name" value="TRANSPOSASE FOR INSERTION SEQUENCE ELEMENT IS1557"/>
    <property type="match status" value="1"/>
</dbReference>
<feature type="compositionally biased region" description="Basic and acidic residues" evidence="1">
    <location>
        <begin position="1"/>
        <end position="17"/>
    </location>
</feature>
<name>A0A401YRA3_9ACTN</name>
<keyword evidence="4" id="KW-1185">Reference proteome</keyword>
<feature type="region of interest" description="Disordered" evidence="1">
    <location>
        <begin position="1"/>
        <end position="34"/>
    </location>
</feature>
<gene>
    <name evidence="3" type="ORF">EHYA_04772</name>
</gene>
<feature type="compositionally biased region" description="Low complexity" evidence="1">
    <location>
        <begin position="20"/>
        <end position="34"/>
    </location>
</feature>
<dbReference type="Pfam" id="PF01610">
    <property type="entry name" value="DDE_Tnp_ISL3"/>
    <property type="match status" value="1"/>
</dbReference>